<reference evidence="2" key="1">
    <citation type="journal article" date="2013" name="Mol. Plant Microbe Interact.">
        <title>Global aspects of pacC regulation of pathogenicity genes in Colletotrichum gloeosporioides as revealed by transcriptome analysis.</title>
        <authorList>
            <person name="Alkan N."/>
            <person name="Meng X."/>
            <person name="Friedlander G."/>
            <person name="Reuveni E."/>
            <person name="Sukno S."/>
            <person name="Sherman A."/>
            <person name="Thon M."/>
            <person name="Fluhr R."/>
            <person name="Prusky D."/>
        </authorList>
    </citation>
    <scope>NUCLEOTIDE SEQUENCE [LARGE SCALE GENOMIC DNA]</scope>
    <source>
        <strain evidence="2">Cg-14</strain>
    </source>
</reference>
<evidence type="ECO:0000313" key="1">
    <source>
        <dbReference type="EMBL" id="EQB59289.1"/>
    </source>
</evidence>
<dbReference type="HOGENOM" id="CLU_3438970_0_0_1"/>
<dbReference type="EMBL" id="AMYD01000097">
    <property type="protein sequence ID" value="EQB59289.1"/>
    <property type="molecule type" value="Genomic_DNA"/>
</dbReference>
<proteinExistence type="predicted"/>
<gene>
    <name evidence="1" type="ORF">CGLO_00350</name>
</gene>
<organism evidence="1 2">
    <name type="scientific">Colletotrichum gloeosporioides (strain Cg-14)</name>
    <name type="common">Anthracnose fungus</name>
    <name type="synonym">Glomerella cingulata</name>
    <dbReference type="NCBI Taxonomy" id="1237896"/>
    <lineage>
        <taxon>Eukaryota</taxon>
        <taxon>Fungi</taxon>
        <taxon>Dikarya</taxon>
        <taxon>Ascomycota</taxon>
        <taxon>Pezizomycotina</taxon>
        <taxon>Sordariomycetes</taxon>
        <taxon>Hypocreomycetidae</taxon>
        <taxon>Glomerellales</taxon>
        <taxon>Glomerellaceae</taxon>
        <taxon>Colletotrichum</taxon>
        <taxon>Colletotrichum gloeosporioides species complex</taxon>
    </lineage>
</organism>
<name>T0L442_COLGC</name>
<protein>
    <submittedName>
        <fullName evidence="1">Uncharacterized protein</fullName>
    </submittedName>
</protein>
<accession>T0L442</accession>
<dbReference type="Proteomes" id="UP000015530">
    <property type="component" value="Unassembled WGS sequence"/>
</dbReference>
<sequence>MCAPCACLI</sequence>
<comment type="caution">
    <text evidence="1">The sequence shown here is derived from an EMBL/GenBank/DDBJ whole genome shotgun (WGS) entry which is preliminary data.</text>
</comment>
<evidence type="ECO:0000313" key="2">
    <source>
        <dbReference type="Proteomes" id="UP000015530"/>
    </source>
</evidence>